<dbReference type="InterPro" id="IPR016161">
    <property type="entry name" value="Ald_DH/histidinol_DH"/>
</dbReference>
<evidence type="ECO:0000313" key="6">
    <source>
        <dbReference type="Proteomes" id="UP001172630"/>
    </source>
</evidence>
<dbReference type="PANTHER" id="PTHR43217:SF1">
    <property type="entry name" value="SUCCINATE SEMIALDEHYDE DEHYDROGENASE [NAD(P)+] SAD"/>
    <property type="match status" value="1"/>
</dbReference>
<evidence type="ECO:0000313" key="5">
    <source>
        <dbReference type="EMBL" id="MDL2407779.1"/>
    </source>
</evidence>
<dbReference type="InterPro" id="IPR016162">
    <property type="entry name" value="Ald_DH_N"/>
</dbReference>
<dbReference type="SUPFAM" id="SSF53720">
    <property type="entry name" value="ALDH-like"/>
    <property type="match status" value="1"/>
</dbReference>
<reference evidence="5" key="1">
    <citation type="submission" date="2023-06" db="EMBL/GenBank/DDBJ databases">
        <title>Phylogenetic Diversity of Rhizobium strains.</title>
        <authorList>
            <person name="Moura F.T."/>
            <person name="Helene L.C.F."/>
            <person name="Hungria M."/>
        </authorList>
    </citation>
    <scope>NUCLEOTIDE SEQUENCE</scope>
    <source>
        <strain evidence="5">CCGE524</strain>
    </source>
</reference>
<dbReference type="PANTHER" id="PTHR43217">
    <property type="entry name" value="SUCCINATE SEMIALDEHYDE DEHYDROGENASE [NAD(P)+] SAD"/>
    <property type="match status" value="1"/>
</dbReference>
<evidence type="ECO:0000259" key="4">
    <source>
        <dbReference type="Pfam" id="PF00171"/>
    </source>
</evidence>
<dbReference type="InterPro" id="IPR047110">
    <property type="entry name" value="GABD/Sad-like"/>
</dbReference>
<dbReference type="RefSeq" id="WP_285881140.1">
    <property type="nucleotide sequence ID" value="NZ_JARFYN010000025.1"/>
</dbReference>
<dbReference type="EMBL" id="JARFYN010000025">
    <property type="protein sequence ID" value="MDL2407779.1"/>
    <property type="molecule type" value="Genomic_DNA"/>
</dbReference>
<protein>
    <submittedName>
        <fullName evidence="5">NAD-dependent succinate-semialdehyde dehydrogenase</fullName>
    </submittedName>
</protein>
<comment type="similarity">
    <text evidence="1">Belongs to the aldehyde dehydrogenase family.</text>
</comment>
<feature type="domain" description="Aldehyde dehydrogenase" evidence="4">
    <location>
        <begin position="5"/>
        <end position="454"/>
    </location>
</feature>
<keyword evidence="3" id="KW-0560">Oxidoreductase</keyword>
<dbReference type="InterPro" id="IPR016160">
    <property type="entry name" value="Ald_DH_CS_CYS"/>
</dbReference>
<name>A0ABT7KKM4_9HYPH</name>
<dbReference type="Gene3D" id="3.40.605.10">
    <property type="entry name" value="Aldehyde Dehydrogenase, Chain A, domain 1"/>
    <property type="match status" value="1"/>
</dbReference>
<dbReference type="Pfam" id="PF00171">
    <property type="entry name" value="Aldedh"/>
    <property type="match status" value="1"/>
</dbReference>
<dbReference type="PROSITE" id="PS00070">
    <property type="entry name" value="ALDEHYDE_DEHYDR_CYS"/>
    <property type="match status" value="1"/>
</dbReference>
<organism evidence="5 6">
    <name type="scientific">Rhizobium calliandrae</name>
    <dbReference type="NCBI Taxonomy" id="1312182"/>
    <lineage>
        <taxon>Bacteria</taxon>
        <taxon>Pseudomonadati</taxon>
        <taxon>Pseudomonadota</taxon>
        <taxon>Alphaproteobacteria</taxon>
        <taxon>Hyphomicrobiales</taxon>
        <taxon>Rhizobiaceae</taxon>
        <taxon>Rhizobium/Agrobacterium group</taxon>
        <taxon>Rhizobium</taxon>
    </lineage>
</organism>
<dbReference type="Proteomes" id="UP001172630">
    <property type="component" value="Unassembled WGS sequence"/>
</dbReference>
<proteinExistence type="inferred from homology"/>
<dbReference type="InterPro" id="IPR015590">
    <property type="entry name" value="Aldehyde_DH_dom"/>
</dbReference>
<comment type="caution">
    <text evidence="5">The sequence shown here is derived from an EMBL/GenBank/DDBJ whole genome shotgun (WGS) entry which is preliminary data.</text>
</comment>
<dbReference type="InterPro" id="IPR044148">
    <property type="entry name" value="ALDH_GabD1-like"/>
</dbReference>
<keyword evidence="6" id="KW-1185">Reference proteome</keyword>
<dbReference type="CDD" id="cd07100">
    <property type="entry name" value="ALDH_SSADH1_GabD1"/>
    <property type="match status" value="1"/>
</dbReference>
<evidence type="ECO:0000256" key="3">
    <source>
        <dbReference type="ARBA" id="ARBA00023002"/>
    </source>
</evidence>
<accession>A0ABT7KKM4</accession>
<sequence>MTFPTFSTVNPATGEEIETFAFETASETERKLKLAEKTFQSFRKLSAYQRADLFSNLAKALRKNKDRLAKVITAEMGKVSAEAEAEVEKCADEADWYAEHGPQMFADTPATTGRVEAYVSYLPLGPILAIMPWNFPLWQLTRMAIPTLLAGNVVLVKHSRNTQRSSLEFERVMLEAGFPEGAFQNLILKTEDVVNVINDDRVHGASVTGSVRAGSAVASEAGKVIKSTIMELGGSDAFVVCKDADIPKAVAAGISSRFGNAGQVCLAAKRFILMDEIADEFEHRFVEAAKSIQIGDPTNPSTKMGPMARADLRDELHKQVEGTVAMGARVLCGGTRPEGKGAYYTPTVLTGVTDAMPAFKEETFGPVAAIARVRDIEEAVKLANASDFGLSGNIWTKDIALARKVARDWYTGGVFINGYTRTNPRVPVGGVKNSGYGRELSHFGAHAFVNVQTVWIEPH</sequence>
<gene>
    <name evidence="5" type="ORF">PY650_19365</name>
</gene>
<dbReference type="InterPro" id="IPR016163">
    <property type="entry name" value="Ald_DH_C"/>
</dbReference>
<evidence type="ECO:0000256" key="2">
    <source>
        <dbReference type="ARBA" id="ARBA00022857"/>
    </source>
</evidence>
<dbReference type="Gene3D" id="3.40.309.10">
    <property type="entry name" value="Aldehyde Dehydrogenase, Chain A, domain 2"/>
    <property type="match status" value="1"/>
</dbReference>
<keyword evidence="2" id="KW-0521">NADP</keyword>
<evidence type="ECO:0000256" key="1">
    <source>
        <dbReference type="ARBA" id="ARBA00009986"/>
    </source>
</evidence>